<proteinExistence type="predicted"/>
<dbReference type="AlphaFoldDB" id="A0AA36F7K7"/>
<dbReference type="Proteomes" id="UP001162480">
    <property type="component" value="Chromosome 10"/>
</dbReference>
<name>A0AA36F7K7_OCTVU</name>
<reference evidence="1" key="1">
    <citation type="submission" date="2023-08" db="EMBL/GenBank/DDBJ databases">
        <authorList>
            <person name="Alioto T."/>
            <person name="Alioto T."/>
            <person name="Gomez Garrido J."/>
        </authorList>
    </citation>
    <scope>NUCLEOTIDE SEQUENCE</scope>
</reference>
<organism evidence="1 2">
    <name type="scientific">Octopus vulgaris</name>
    <name type="common">Common octopus</name>
    <dbReference type="NCBI Taxonomy" id="6645"/>
    <lineage>
        <taxon>Eukaryota</taxon>
        <taxon>Metazoa</taxon>
        <taxon>Spiralia</taxon>
        <taxon>Lophotrochozoa</taxon>
        <taxon>Mollusca</taxon>
        <taxon>Cephalopoda</taxon>
        <taxon>Coleoidea</taxon>
        <taxon>Octopodiformes</taxon>
        <taxon>Octopoda</taxon>
        <taxon>Incirrata</taxon>
        <taxon>Octopodidae</taxon>
        <taxon>Octopus</taxon>
    </lineage>
</organism>
<evidence type="ECO:0000313" key="2">
    <source>
        <dbReference type="Proteomes" id="UP001162480"/>
    </source>
</evidence>
<protein>
    <submittedName>
        <fullName evidence="1">Uncharacterized protein</fullName>
    </submittedName>
</protein>
<sequence>MTRCRIDFHTVLRPSIAAQALATRDLISFSVDTILLPRVTSIYPLDGYIFTNDDLPRSNVTDYHLNSDEAPDSREVATISSSSVVLLTANAAI</sequence>
<dbReference type="EMBL" id="OX597823">
    <property type="protein sequence ID" value="CAI9728751.1"/>
    <property type="molecule type" value="Genomic_DNA"/>
</dbReference>
<keyword evidence="2" id="KW-1185">Reference proteome</keyword>
<accession>A0AA36F7K7</accession>
<evidence type="ECO:0000313" key="1">
    <source>
        <dbReference type="EMBL" id="CAI9728751.1"/>
    </source>
</evidence>
<gene>
    <name evidence="1" type="ORF">OCTVUL_1B015707</name>
</gene>